<protein>
    <submittedName>
        <fullName evidence="2">IDEAL domain-containing protein</fullName>
    </submittedName>
</protein>
<sequence>MENRKSYTDLVKAYAMTQIKNENFMVEIYAEMILQELLLTKRKEQIRKKIDSALDRRDIKAFSLLTDELIELEKQFGS</sequence>
<dbReference type="Proteomes" id="UP000189761">
    <property type="component" value="Unassembled WGS sequence"/>
</dbReference>
<dbReference type="InterPro" id="IPR027393">
    <property type="entry name" value="Virus_scaffolding_prot_C"/>
</dbReference>
<dbReference type="Pfam" id="PF08858">
    <property type="entry name" value="IDEAL"/>
    <property type="match status" value="1"/>
</dbReference>
<evidence type="ECO:0000313" key="2">
    <source>
        <dbReference type="EMBL" id="MDH5163518.1"/>
    </source>
</evidence>
<evidence type="ECO:0000313" key="3">
    <source>
        <dbReference type="EMBL" id="OOP67385.1"/>
    </source>
</evidence>
<reference evidence="2" key="2">
    <citation type="submission" date="2023-03" db="EMBL/GenBank/DDBJ databases">
        <title>Bacterial isolates from washroom surfaces on a university campus.</title>
        <authorList>
            <person name="Holman D.B."/>
            <person name="Gzyl K.E."/>
            <person name="Taheri A.E."/>
        </authorList>
    </citation>
    <scope>NUCLEOTIDE SEQUENCE</scope>
    <source>
        <strain evidence="2">RD03</strain>
    </source>
</reference>
<dbReference type="Gene3D" id="4.10.810.10">
    <property type="entry name" value="Virus Scaffolding Protein, Chain A"/>
    <property type="match status" value="1"/>
</dbReference>
<evidence type="ECO:0000259" key="1">
    <source>
        <dbReference type="SMART" id="SM00914"/>
    </source>
</evidence>
<proteinExistence type="predicted"/>
<gene>
    <name evidence="3" type="ORF">BWZ43_15985</name>
    <name evidence="2" type="ORF">P5X88_21510</name>
</gene>
<dbReference type="GeneID" id="79866624"/>
<dbReference type="AlphaFoldDB" id="A0A8E2IAJ2"/>
<dbReference type="InterPro" id="IPR014957">
    <property type="entry name" value="IDEAL_dom"/>
</dbReference>
<dbReference type="EMBL" id="JAROYP010000015">
    <property type="protein sequence ID" value="MDH5163518.1"/>
    <property type="molecule type" value="Genomic_DNA"/>
</dbReference>
<name>A0A8E2IAJ2_9BACI</name>
<comment type="caution">
    <text evidence="3">The sequence shown here is derived from an EMBL/GenBank/DDBJ whole genome shotgun (WGS) entry which is preliminary data.</text>
</comment>
<accession>A0A8E2IAJ2</accession>
<feature type="domain" description="IDEAL" evidence="1">
    <location>
        <begin position="33"/>
        <end position="69"/>
    </location>
</feature>
<dbReference type="SMART" id="SM00914">
    <property type="entry name" value="IDEAL"/>
    <property type="match status" value="1"/>
</dbReference>
<keyword evidence="4" id="KW-1185">Reference proteome</keyword>
<dbReference type="EMBL" id="MTLA01000199">
    <property type="protein sequence ID" value="OOP67385.1"/>
    <property type="molecule type" value="Genomic_DNA"/>
</dbReference>
<dbReference type="Proteomes" id="UP001159179">
    <property type="component" value="Unassembled WGS sequence"/>
</dbReference>
<evidence type="ECO:0000313" key="4">
    <source>
        <dbReference type="Proteomes" id="UP000189761"/>
    </source>
</evidence>
<dbReference type="RefSeq" id="WP_058004766.1">
    <property type="nucleotide sequence ID" value="NZ_BOQX01000001.1"/>
</dbReference>
<organism evidence="3 4">
    <name type="scientific">Heyndrickxia oleronia</name>
    <dbReference type="NCBI Taxonomy" id="38875"/>
    <lineage>
        <taxon>Bacteria</taxon>
        <taxon>Bacillati</taxon>
        <taxon>Bacillota</taxon>
        <taxon>Bacilli</taxon>
        <taxon>Bacillales</taxon>
        <taxon>Bacillaceae</taxon>
        <taxon>Heyndrickxia</taxon>
    </lineage>
</organism>
<reference evidence="3 4" key="1">
    <citation type="submission" date="2017-01" db="EMBL/GenBank/DDBJ databases">
        <title>Draft genome sequence of Bacillus oleronius.</title>
        <authorList>
            <person name="Allam M."/>
        </authorList>
    </citation>
    <scope>NUCLEOTIDE SEQUENCE [LARGE SCALE GENOMIC DNA]</scope>
    <source>
        <strain evidence="3 4">DSM 9356</strain>
    </source>
</reference>